<feature type="transmembrane region" description="Helical" evidence="19">
    <location>
        <begin position="20"/>
        <end position="41"/>
    </location>
</feature>
<evidence type="ECO:0000256" key="19">
    <source>
        <dbReference type="SAM" id="Phobius"/>
    </source>
</evidence>
<evidence type="ECO:0000256" key="11">
    <source>
        <dbReference type="ARBA" id="ARBA00022840"/>
    </source>
</evidence>
<dbReference type="PANTHER" id="PTHR43047">
    <property type="entry name" value="TWO-COMPONENT HISTIDINE PROTEIN KINASE"/>
    <property type="match status" value="1"/>
</dbReference>
<feature type="domain" description="HAMP" evidence="23">
    <location>
        <begin position="375"/>
        <end position="427"/>
    </location>
</feature>
<dbReference type="Pfam" id="PF00072">
    <property type="entry name" value="Response_reg"/>
    <property type="match status" value="1"/>
</dbReference>
<dbReference type="CDD" id="cd12913">
    <property type="entry name" value="PDC1_MCP_like"/>
    <property type="match status" value="1"/>
</dbReference>
<dbReference type="InterPro" id="IPR033479">
    <property type="entry name" value="dCache_1"/>
</dbReference>
<dbReference type="Pfam" id="PF02743">
    <property type="entry name" value="dCache_1"/>
    <property type="match status" value="1"/>
</dbReference>
<dbReference type="PROSITE" id="PS50110">
    <property type="entry name" value="RESPONSE_REGULATORY"/>
    <property type="match status" value="1"/>
</dbReference>
<keyword evidence="13" id="KW-0902">Two-component regulatory system</keyword>
<dbReference type="Gene3D" id="3.30.450.20">
    <property type="entry name" value="PAS domain"/>
    <property type="match status" value="3"/>
</dbReference>
<dbReference type="CDD" id="cd17546">
    <property type="entry name" value="REC_hyHK_CKI1_RcsC-like"/>
    <property type="match status" value="1"/>
</dbReference>
<gene>
    <name evidence="24" type="ORF">H6G03_23170</name>
</gene>
<dbReference type="EMBL" id="JACJPW010000068">
    <property type="protein sequence ID" value="MBD2183933.1"/>
    <property type="molecule type" value="Genomic_DNA"/>
</dbReference>
<sequence>MPIHTLNSVVSKVSGKATLRTILIVPFVVQIVGAVGLVGYLSFKNGQQAVNDVASQLRREISERTFDRISTYLRTPHPINLTNANAIRLGQLDINNPQVLQRHFLKQIQVFNSLSRTYFSNPQGGLVSVGNDERGLTVASTENFTKGRLRVYSVDSQGNRQKLLVNQPQYDARERPFYQTAITVGKPTWGPIYIYVPTSRGLGISASYPLYDETGKLQGILSSDLSLAAINNFLKSLRIGIHGEAFIIERSGMIVASSSSELPFVTDADGKDKKRLHGVEMKNPLIRATAQHLISQFGNLTDINTSKELEFEIEGKREFAQVTPFKDAFGLDWLIVVVLPEADFMQQINANNQTTILLCIAAFILATGIGIFTAAWITNPILRLNTAAKEIAKGEWHKTLEIKRSDEVGQLAESFNKMAEQLEEYFAALRDSENRLTQFLEGLPVGVSVHDPTGNATYANQRARQILEMDYLPETKTEQLAHTYRVYLSGTELPYPTEKLPIVKALAGESSTIDDMEVYRPDRIIPLEVWATPIYDRTGQVVYAIAAFTDISERKQAENLLAQYNRTLEIQVAERTAELTDSNQQLQREIAERKRIEIELQQAKEAAEAASQAKSTFLANMSHELRSPLNAILGFAQLMLRSSTLLPEHQEKTRIIYRSGEHLLSLINDVLDMAKIESGRISLNETAFDVIALLNDLRDMFYIKAQEKRLYFKIEWSADIPQTVLTDEIKLRQVLINLLSNAFKFTSSGSVFLRLSVEPKQNPIFNKKLVLHFEVSDTGCGVAAHELASIFQPFVQTKSGQQVQGGTGLGLPISRHFVQMMGGEMTVESEINKGTNCKFYIQCLPDAIPNRETSKIASRVITLAPNQPSYRILIADDRAENRQLLAEMLQELGFSVRVASNGMEAVQIWQNWQPELIFMDVYMPVMNGYLAVQQIRAQEHEKVKHGNLKSVKIVAVSASSFETDRETARRAGYDEFIPKPFTERDIFEIISRYLGVRYIYDESGLGATSTELDFNIQIPAALAALPIEFMLRLEQATISLDSILMESIIEEISTHDRALAEALKALINDFNHSTILDLIGEAKLQK</sequence>
<dbReference type="SMART" id="SM00448">
    <property type="entry name" value="REC"/>
    <property type="match status" value="1"/>
</dbReference>
<dbReference type="SUPFAM" id="SSF52172">
    <property type="entry name" value="CheY-like"/>
    <property type="match status" value="1"/>
</dbReference>
<dbReference type="CDD" id="cd00082">
    <property type="entry name" value="HisKA"/>
    <property type="match status" value="1"/>
</dbReference>
<keyword evidence="8 19" id="KW-0812">Transmembrane</keyword>
<dbReference type="InterPro" id="IPR011006">
    <property type="entry name" value="CheY-like_superfamily"/>
</dbReference>
<dbReference type="PRINTS" id="PR00344">
    <property type="entry name" value="BCTRLSENSOR"/>
</dbReference>
<evidence type="ECO:0000256" key="18">
    <source>
        <dbReference type="SAM" id="Coils"/>
    </source>
</evidence>
<dbReference type="SUPFAM" id="SSF55874">
    <property type="entry name" value="ATPase domain of HSP90 chaperone/DNA topoisomerase II/histidine kinase"/>
    <property type="match status" value="1"/>
</dbReference>
<evidence type="ECO:0000259" key="21">
    <source>
        <dbReference type="PROSITE" id="PS50110"/>
    </source>
</evidence>
<evidence type="ECO:0000256" key="3">
    <source>
        <dbReference type="ARBA" id="ARBA00006402"/>
    </source>
</evidence>
<dbReference type="InterPro" id="IPR005467">
    <property type="entry name" value="His_kinase_dom"/>
</dbReference>
<dbReference type="SMART" id="SM00387">
    <property type="entry name" value="HATPase_c"/>
    <property type="match status" value="1"/>
</dbReference>
<keyword evidence="15" id="KW-0131">Cell cycle</keyword>
<dbReference type="InterPro" id="IPR001789">
    <property type="entry name" value="Sig_transdc_resp-reg_receiver"/>
</dbReference>
<evidence type="ECO:0000256" key="15">
    <source>
        <dbReference type="ARBA" id="ARBA00023306"/>
    </source>
</evidence>
<dbReference type="InterPro" id="IPR003660">
    <property type="entry name" value="HAMP_dom"/>
</dbReference>
<reference evidence="24" key="2">
    <citation type="submission" date="2020-08" db="EMBL/GenBank/DDBJ databases">
        <authorList>
            <person name="Chen M."/>
            <person name="Teng W."/>
            <person name="Zhao L."/>
            <person name="Hu C."/>
            <person name="Zhou Y."/>
            <person name="Han B."/>
            <person name="Song L."/>
            <person name="Shu W."/>
        </authorList>
    </citation>
    <scope>NUCLEOTIDE SEQUENCE</scope>
    <source>
        <strain evidence="24">FACHB-1375</strain>
    </source>
</reference>
<dbReference type="Gene3D" id="1.10.8.500">
    <property type="entry name" value="HAMP domain in histidine kinase"/>
    <property type="match status" value="1"/>
</dbReference>
<name>A0A926VIR5_9CYAN</name>
<evidence type="ECO:0000256" key="14">
    <source>
        <dbReference type="ARBA" id="ARBA00023136"/>
    </source>
</evidence>
<evidence type="ECO:0000256" key="9">
    <source>
        <dbReference type="ARBA" id="ARBA00022741"/>
    </source>
</evidence>
<dbReference type="EC" id="2.7.13.3" evidence="4"/>
<feature type="transmembrane region" description="Helical" evidence="19">
    <location>
        <begin position="355"/>
        <end position="377"/>
    </location>
</feature>
<organism evidence="24 25">
    <name type="scientific">Aerosakkonema funiforme FACHB-1375</name>
    <dbReference type="NCBI Taxonomy" id="2949571"/>
    <lineage>
        <taxon>Bacteria</taxon>
        <taxon>Bacillati</taxon>
        <taxon>Cyanobacteriota</taxon>
        <taxon>Cyanophyceae</taxon>
        <taxon>Oscillatoriophycideae</taxon>
        <taxon>Aerosakkonematales</taxon>
        <taxon>Aerosakkonemataceae</taxon>
        <taxon>Aerosakkonema</taxon>
    </lineage>
</organism>
<evidence type="ECO:0000256" key="13">
    <source>
        <dbReference type="ARBA" id="ARBA00023012"/>
    </source>
</evidence>
<dbReference type="Pfam" id="PF08448">
    <property type="entry name" value="PAS_4"/>
    <property type="match status" value="1"/>
</dbReference>
<dbReference type="Pfam" id="PF00672">
    <property type="entry name" value="HAMP"/>
    <property type="match status" value="1"/>
</dbReference>
<evidence type="ECO:0000259" key="20">
    <source>
        <dbReference type="PROSITE" id="PS50109"/>
    </source>
</evidence>
<comment type="catalytic activity">
    <reaction evidence="1">
        <text>ATP + protein L-histidine = ADP + protein N-phospho-L-histidine.</text>
        <dbReference type="EC" id="2.7.13.3"/>
    </reaction>
</comment>
<dbReference type="CDD" id="cd06225">
    <property type="entry name" value="HAMP"/>
    <property type="match status" value="1"/>
</dbReference>
<evidence type="ECO:0000256" key="16">
    <source>
        <dbReference type="ARBA" id="ARBA00074306"/>
    </source>
</evidence>
<evidence type="ECO:0000256" key="17">
    <source>
        <dbReference type="PROSITE-ProRule" id="PRU00169"/>
    </source>
</evidence>
<dbReference type="Proteomes" id="UP000641646">
    <property type="component" value="Unassembled WGS sequence"/>
</dbReference>
<dbReference type="InterPro" id="IPR013656">
    <property type="entry name" value="PAS_4"/>
</dbReference>
<evidence type="ECO:0000256" key="6">
    <source>
        <dbReference type="ARBA" id="ARBA00022553"/>
    </source>
</evidence>
<dbReference type="GO" id="GO:0005886">
    <property type="term" value="C:plasma membrane"/>
    <property type="evidence" value="ECO:0007669"/>
    <property type="project" value="UniProtKB-SubCell"/>
</dbReference>
<dbReference type="PROSITE" id="PS50113">
    <property type="entry name" value="PAC"/>
    <property type="match status" value="1"/>
</dbReference>
<dbReference type="InterPro" id="IPR003661">
    <property type="entry name" value="HisK_dim/P_dom"/>
</dbReference>
<dbReference type="PROSITE" id="PS50109">
    <property type="entry name" value="HIS_KIN"/>
    <property type="match status" value="1"/>
</dbReference>
<dbReference type="PROSITE" id="PS50885">
    <property type="entry name" value="HAMP"/>
    <property type="match status" value="1"/>
</dbReference>
<keyword evidence="10" id="KW-0418">Kinase</keyword>
<keyword evidence="6 17" id="KW-0597">Phosphoprotein</keyword>
<comment type="subcellular location">
    <subcellularLocation>
        <location evidence="2">Cell membrane</location>
        <topology evidence="2">Multi-pass membrane protein</topology>
    </subcellularLocation>
</comment>
<dbReference type="RefSeq" id="WP_190469314.1">
    <property type="nucleotide sequence ID" value="NZ_JACJPW010000068.1"/>
</dbReference>
<evidence type="ECO:0000313" key="24">
    <source>
        <dbReference type="EMBL" id="MBD2183933.1"/>
    </source>
</evidence>
<feature type="domain" description="Response regulatory" evidence="21">
    <location>
        <begin position="871"/>
        <end position="994"/>
    </location>
</feature>
<evidence type="ECO:0000256" key="2">
    <source>
        <dbReference type="ARBA" id="ARBA00004651"/>
    </source>
</evidence>
<evidence type="ECO:0000256" key="1">
    <source>
        <dbReference type="ARBA" id="ARBA00000085"/>
    </source>
</evidence>
<keyword evidence="5" id="KW-1003">Cell membrane</keyword>
<dbReference type="InterPro" id="IPR035965">
    <property type="entry name" value="PAS-like_dom_sf"/>
</dbReference>
<accession>A0A926VIR5</accession>
<dbReference type="SUPFAM" id="SSF55785">
    <property type="entry name" value="PYP-like sensor domain (PAS domain)"/>
    <property type="match status" value="1"/>
</dbReference>
<keyword evidence="14 19" id="KW-0472">Membrane</keyword>
<dbReference type="FunFam" id="1.10.287.130:FF:000038">
    <property type="entry name" value="Sensory transduction histidine kinase"/>
    <property type="match status" value="1"/>
</dbReference>
<dbReference type="SMART" id="SM00388">
    <property type="entry name" value="HisKA"/>
    <property type="match status" value="1"/>
</dbReference>
<keyword evidence="12 19" id="KW-1133">Transmembrane helix</keyword>
<keyword evidence="25" id="KW-1185">Reference proteome</keyword>
<proteinExistence type="inferred from homology"/>
<dbReference type="Pfam" id="PF02518">
    <property type="entry name" value="HATPase_c"/>
    <property type="match status" value="1"/>
</dbReference>
<dbReference type="Gene3D" id="1.10.287.130">
    <property type="match status" value="1"/>
</dbReference>
<evidence type="ECO:0000259" key="23">
    <source>
        <dbReference type="PROSITE" id="PS50885"/>
    </source>
</evidence>
<dbReference type="Gene3D" id="3.40.50.2300">
    <property type="match status" value="1"/>
</dbReference>
<dbReference type="SUPFAM" id="SSF158472">
    <property type="entry name" value="HAMP domain-like"/>
    <property type="match status" value="1"/>
</dbReference>
<comment type="caution">
    <text evidence="24">The sequence shown here is derived from an EMBL/GenBank/DDBJ whole genome shotgun (WGS) entry which is preliminary data.</text>
</comment>
<dbReference type="GO" id="GO:0005524">
    <property type="term" value="F:ATP binding"/>
    <property type="evidence" value="ECO:0007669"/>
    <property type="project" value="UniProtKB-KW"/>
</dbReference>
<evidence type="ECO:0000256" key="4">
    <source>
        <dbReference type="ARBA" id="ARBA00012438"/>
    </source>
</evidence>
<dbReference type="InterPro" id="IPR003594">
    <property type="entry name" value="HATPase_dom"/>
</dbReference>
<keyword evidence="18" id="KW-0175">Coiled coil</keyword>
<reference evidence="24" key="1">
    <citation type="journal article" date="2015" name="ISME J.">
        <title>Draft Genome Sequence of Streptomyces incarnatus NRRL8089, which Produces the Nucleoside Antibiotic Sinefungin.</title>
        <authorList>
            <person name="Oshima K."/>
            <person name="Hattori M."/>
            <person name="Shimizu H."/>
            <person name="Fukuda K."/>
            <person name="Nemoto M."/>
            <person name="Inagaki K."/>
            <person name="Tamura T."/>
        </authorList>
    </citation>
    <scope>NUCLEOTIDE SEQUENCE</scope>
    <source>
        <strain evidence="24">FACHB-1375</strain>
    </source>
</reference>
<dbReference type="Gene3D" id="3.30.565.10">
    <property type="entry name" value="Histidine kinase-like ATPase, C-terminal domain"/>
    <property type="match status" value="1"/>
</dbReference>
<keyword evidence="7" id="KW-0808">Transferase</keyword>
<dbReference type="InterPro" id="IPR000700">
    <property type="entry name" value="PAS-assoc_C"/>
</dbReference>
<dbReference type="Pfam" id="PF00512">
    <property type="entry name" value="HisKA"/>
    <property type="match status" value="1"/>
</dbReference>
<dbReference type="GO" id="GO:0000155">
    <property type="term" value="F:phosphorelay sensor kinase activity"/>
    <property type="evidence" value="ECO:0007669"/>
    <property type="project" value="InterPro"/>
</dbReference>
<feature type="coiled-coil region" evidence="18">
    <location>
        <begin position="554"/>
        <end position="613"/>
    </location>
</feature>
<dbReference type="InterPro" id="IPR000014">
    <property type="entry name" value="PAS"/>
</dbReference>
<evidence type="ECO:0000256" key="5">
    <source>
        <dbReference type="ARBA" id="ARBA00022475"/>
    </source>
</evidence>
<dbReference type="SUPFAM" id="SSF47384">
    <property type="entry name" value="Homodimeric domain of signal transducing histidine kinase"/>
    <property type="match status" value="1"/>
</dbReference>
<evidence type="ECO:0000256" key="8">
    <source>
        <dbReference type="ARBA" id="ARBA00022692"/>
    </source>
</evidence>
<comment type="similarity">
    <text evidence="3">In the N-terminal section; belongs to the phytochrome family.</text>
</comment>
<dbReference type="CDD" id="cd00130">
    <property type="entry name" value="PAS"/>
    <property type="match status" value="1"/>
</dbReference>
<dbReference type="CDD" id="cd16922">
    <property type="entry name" value="HATPase_EvgS-ArcB-TorS-like"/>
    <property type="match status" value="1"/>
</dbReference>
<evidence type="ECO:0000256" key="10">
    <source>
        <dbReference type="ARBA" id="ARBA00022777"/>
    </source>
</evidence>
<evidence type="ECO:0000256" key="12">
    <source>
        <dbReference type="ARBA" id="ARBA00022989"/>
    </source>
</evidence>
<feature type="modified residue" description="4-aspartylphosphate" evidence="17">
    <location>
        <position position="920"/>
    </location>
</feature>
<dbReference type="FunFam" id="3.30.565.10:FF:000010">
    <property type="entry name" value="Sensor histidine kinase RcsC"/>
    <property type="match status" value="1"/>
</dbReference>
<evidence type="ECO:0000259" key="22">
    <source>
        <dbReference type="PROSITE" id="PS50113"/>
    </source>
</evidence>
<dbReference type="InterPro" id="IPR004358">
    <property type="entry name" value="Sig_transdc_His_kin-like_C"/>
</dbReference>
<feature type="domain" description="Histidine kinase" evidence="20">
    <location>
        <begin position="620"/>
        <end position="845"/>
    </location>
</feature>
<evidence type="ECO:0000313" key="25">
    <source>
        <dbReference type="Proteomes" id="UP000641646"/>
    </source>
</evidence>
<dbReference type="InterPro" id="IPR036097">
    <property type="entry name" value="HisK_dim/P_sf"/>
</dbReference>
<feature type="domain" description="PAC" evidence="22">
    <location>
        <begin position="511"/>
        <end position="563"/>
    </location>
</feature>
<evidence type="ECO:0000256" key="7">
    <source>
        <dbReference type="ARBA" id="ARBA00022679"/>
    </source>
</evidence>
<dbReference type="InterPro" id="IPR036890">
    <property type="entry name" value="HATPase_C_sf"/>
</dbReference>
<dbReference type="AlphaFoldDB" id="A0A926VIR5"/>
<dbReference type="SMART" id="SM00304">
    <property type="entry name" value="HAMP"/>
    <property type="match status" value="1"/>
</dbReference>
<keyword evidence="11" id="KW-0067">ATP-binding</keyword>
<protein>
    <recommendedName>
        <fullName evidence="16">Circadian input-output histidine kinase CikA</fullName>
        <ecNumber evidence="4">2.7.13.3</ecNumber>
    </recommendedName>
</protein>
<keyword evidence="9" id="KW-0547">Nucleotide-binding</keyword>